<dbReference type="AlphaFoldDB" id="A0A2M8M6R2"/>
<name>A0A2M8M6R2_PREIN</name>
<evidence type="ECO:0000313" key="2">
    <source>
        <dbReference type="Proteomes" id="UP000228641"/>
    </source>
</evidence>
<comment type="caution">
    <text evidence="1">The sequence shown here is derived from an EMBL/GenBank/DDBJ whole genome shotgun (WGS) entry which is preliminary data.</text>
</comment>
<dbReference type="EMBL" id="PGGD01000001">
    <property type="protein sequence ID" value="PJE99874.1"/>
    <property type="molecule type" value="Genomic_DNA"/>
</dbReference>
<organism evidence="1 2">
    <name type="scientific">Prevotella intermedia</name>
    <dbReference type="NCBI Taxonomy" id="28131"/>
    <lineage>
        <taxon>Bacteria</taxon>
        <taxon>Pseudomonadati</taxon>
        <taxon>Bacteroidota</taxon>
        <taxon>Bacteroidia</taxon>
        <taxon>Bacteroidales</taxon>
        <taxon>Prevotellaceae</taxon>
        <taxon>Prevotella</taxon>
    </lineage>
</organism>
<evidence type="ECO:0000313" key="1">
    <source>
        <dbReference type="EMBL" id="PJE99874.1"/>
    </source>
</evidence>
<dbReference type="Proteomes" id="UP000228641">
    <property type="component" value="Unassembled WGS sequence"/>
</dbReference>
<protein>
    <submittedName>
        <fullName evidence="1">Uncharacterized protein</fullName>
    </submittedName>
</protein>
<reference evidence="1 2" key="1">
    <citation type="submission" date="2017-11" db="EMBL/GenBank/DDBJ databases">
        <title>Genome sequencing of Prevotella intermedia KCOM 1779.</title>
        <authorList>
            <person name="Kook J.-K."/>
            <person name="Park S.-N."/>
            <person name="Lim Y.K."/>
        </authorList>
    </citation>
    <scope>NUCLEOTIDE SEQUENCE [LARGE SCALE GENOMIC DNA]</scope>
    <source>
        <strain evidence="1 2">KCOM 1779</strain>
    </source>
</reference>
<accession>A0A2M8M6R2</accession>
<proteinExistence type="predicted"/>
<gene>
    <name evidence="1" type="ORF">CUB97_00410</name>
</gene>
<sequence>MCNLLVINVLQNLLFCIPKAAVLHGKSVGFALQKSRFRNVKAQLSLFKENIFTNSSRLNNEKKRLLLKRYRAVLSMRKHRHRKQKGIIPLSQRVL</sequence>